<reference evidence="2" key="1">
    <citation type="journal article" date="2021" name="Open Biol.">
        <title>Shared evolutionary footprints suggest mitochondrial oxidative damage underlies multiple complex I losses in fungi.</title>
        <authorList>
            <person name="Schikora-Tamarit M.A."/>
            <person name="Marcet-Houben M."/>
            <person name="Nosek J."/>
            <person name="Gabaldon T."/>
        </authorList>
    </citation>
    <scope>NUCLEOTIDE SEQUENCE</scope>
    <source>
        <strain evidence="2">CBS6075</strain>
    </source>
</reference>
<organism evidence="2 3">
    <name type="scientific">Ogataea philodendri</name>
    <dbReference type="NCBI Taxonomy" id="1378263"/>
    <lineage>
        <taxon>Eukaryota</taxon>
        <taxon>Fungi</taxon>
        <taxon>Dikarya</taxon>
        <taxon>Ascomycota</taxon>
        <taxon>Saccharomycotina</taxon>
        <taxon>Pichiomycetes</taxon>
        <taxon>Pichiales</taxon>
        <taxon>Pichiaceae</taxon>
        <taxon>Ogataea</taxon>
    </lineage>
</organism>
<evidence type="ECO:0000313" key="3">
    <source>
        <dbReference type="Proteomes" id="UP000769157"/>
    </source>
</evidence>
<dbReference type="GeneID" id="70236983"/>
<evidence type="ECO:0000256" key="1">
    <source>
        <dbReference type="SAM" id="MobiDB-lite"/>
    </source>
</evidence>
<dbReference type="EMBL" id="JAEUBE010000366">
    <property type="protein sequence ID" value="KAH3663618.1"/>
    <property type="molecule type" value="Genomic_DNA"/>
</dbReference>
<evidence type="ECO:0000313" key="2">
    <source>
        <dbReference type="EMBL" id="KAH3663618.1"/>
    </source>
</evidence>
<dbReference type="RefSeq" id="XP_046059954.1">
    <property type="nucleotide sequence ID" value="XM_046206161.1"/>
</dbReference>
<reference evidence="2" key="2">
    <citation type="submission" date="2021-01" db="EMBL/GenBank/DDBJ databases">
        <authorList>
            <person name="Schikora-Tamarit M.A."/>
        </authorList>
    </citation>
    <scope>NUCLEOTIDE SEQUENCE</scope>
    <source>
        <strain evidence="2">CBS6075</strain>
    </source>
</reference>
<name>A0A9P8T287_9ASCO</name>
<sequence length="114" mass="12896">MVEQSRFRRASGSRVDVSETLSRHDRWLRNSSRGGNTNPEMCRWCKLANLSKEVSSGVQTTLTRRWSSSSTDSMVRFSSELDSMAASSRFMLIWPFSNSLRLTEVSFGEHAAKG</sequence>
<gene>
    <name evidence="2" type="ORF">OGAPHI_005019</name>
</gene>
<keyword evidence="3" id="KW-1185">Reference proteome</keyword>
<dbReference type="AlphaFoldDB" id="A0A9P8T287"/>
<comment type="caution">
    <text evidence="2">The sequence shown here is derived from an EMBL/GenBank/DDBJ whole genome shotgun (WGS) entry which is preliminary data.</text>
</comment>
<feature type="region of interest" description="Disordered" evidence="1">
    <location>
        <begin position="1"/>
        <end position="20"/>
    </location>
</feature>
<proteinExistence type="predicted"/>
<dbReference type="Proteomes" id="UP000769157">
    <property type="component" value="Unassembled WGS sequence"/>
</dbReference>
<accession>A0A9P8T287</accession>
<protein>
    <submittedName>
        <fullName evidence="2">Uncharacterized protein</fullName>
    </submittedName>
</protein>